<feature type="repeat" description="ANK" evidence="3">
    <location>
        <begin position="133"/>
        <end position="173"/>
    </location>
</feature>
<reference evidence="5" key="1">
    <citation type="journal article" date="2013" name="Nature">
        <title>Pan genome of the phytoplankton Emiliania underpins its global distribution.</title>
        <authorList>
            <person name="Read B.A."/>
            <person name="Kegel J."/>
            <person name="Klute M.J."/>
            <person name="Kuo A."/>
            <person name="Lefebvre S.C."/>
            <person name="Maumus F."/>
            <person name="Mayer C."/>
            <person name="Miller J."/>
            <person name="Monier A."/>
            <person name="Salamov A."/>
            <person name="Young J."/>
            <person name="Aguilar M."/>
            <person name="Claverie J.M."/>
            <person name="Frickenhaus S."/>
            <person name="Gonzalez K."/>
            <person name="Herman E.K."/>
            <person name="Lin Y.C."/>
            <person name="Napier J."/>
            <person name="Ogata H."/>
            <person name="Sarno A.F."/>
            <person name="Shmutz J."/>
            <person name="Schroeder D."/>
            <person name="de Vargas C."/>
            <person name="Verret F."/>
            <person name="von Dassow P."/>
            <person name="Valentin K."/>
            <person name="Van de Peer Y."/>
            <person name="Wheeler G."/>
            <person name="Dacks J.B."/>
            <person name="Delwiche C.F."/>
            <person name="Dyhrman S.T."/>
            <person name="Glockner G."/>
            <person name="John U."/>
            <person name="Richards T."/>
            <person name="Worden A.Z."/>
            <person name="Zhang X."/>
            <person name="Grigoriev I.V."/>
            <person name="Allen A.E."/>
            <person name="Bidle K."/>
            <person name="Borodovsky M."/>
            <person name="Bowler C."/>
            <person name="Brownlee C."/>
            <person name="Cock J.M."/>
            <person name="Elias M."/>
            <person name="Gladyshev V.N."/>
            <person name="Groth M."/>
            <person name="Guda C."/>
            <person name="Hadaegh A."/>
            <person name="Iglesias-Rodriguez M.D."/>
            <person name="Jenkins J."/>
            <person name="Jones B.M."/>
            <person name="Lawson T."/>
            <person name="Leese F."/>
            <person name="Lindquist E."/>
            <person name="Lobanov A."/>
            <person name="Lomsadze A."/>
            <person name="Malik S.B."/>
            <person name="Marsh M.E."/>
            <person name="Mackinder L."/>
            <person name="Mock T."/>
            <person name="Mueller-Roeber B."/>
            <person name="Pagarete A."/>
            <person name="Parker M."/>
            <person name="Probert I."/>
            <person name="Quesneville H."/>
            <person name="Raines C."/>
            <person name="Rensing S.A."/>
            <person name="Riano-Pachon D.M."/>
            <person name="Richier S."/>
            <person name="Rokitta S."/>
            <person name="Shiraiwa Y."/>
            <person name="Soanes D.M."/>
            <person name="van der Giezen M."/>
            <person name="Wahlund T.M."/>
            <person name="Williams B."/>
            <person name="Wilson W."/>
            <person name="Wolfe G."/>
            <person name="Wurch L.L."/>
        </authorList>
    </citation>
    <scope>NUCLEOTIDE SEQUENCE</scope>
</reference>
<accession>A0A0D3K1A5</accession>
<dbReference type="PROSITE" id="PS50088">
    <property type="entry name" value="ANK_REPEAT"/>
    <property type="match status" value="2"/>
</dbReference>
<dbReference type="InterPro" id="IPR050889">
    <property type="entry name" value="Dendritic_Spine_Reg/Scaffold"/>
</dbReference>
<dbReference type="AlphaFoldDB" id="A0A0D3K1A5"/>
<dbReference type="InterPro" id="IPR036770">
    <property type="entry name" value="Ankyrin_rpt-contain_sf"/>
</dbReference>
<evidence type="ECO:0000313" key="4">
    <source>
        <dbReference type="EnsemblProtists" id="EOD29540"/>
    </source>
</evidence>
<dbReference type="SUPFAM" id="SSF48403">
    <property type="entry name" value="Ankyrin repeat"/>
    <property type="match status" value="1"/>
</dbReference>
<dbReference type="KEGG" id="ehx:EMIHUDRAFT_233929"/>
<dbReference type="Pfam" id="PF12796">
    <property type="entry name" value="Ank_2"/>
    <property type="match status" value="1"/>
</dbReference>
<evidence type="ECO:0008006" key="6">
    <source>
        <dbReference type="Google" id="ProtNLM"/>
    </source>
</evidence>
<dbReference type="RefSeq" id="XP_005781969.1">
    <property type="nucleotide sequence ID" value="XM_005781912.1"/>
</dbReference>
<dbReference type="InterPro" id="IPR002110">
    <property type="entry name" value="Ankyrin_rpt"/>
</dbReference>
<dbReference type="STRING" id="2903.R1ESF7"/>
<dbReference type="Gene3D" id="1.25.40.20">
    <property type="entry name" value="Ankyrin repeat-containing domain"/>
    <property type="match status" value="1"/>
</dbReference>
<dbReference type="Proteomes" id="UP000013827">
    <property type="component" value="Unassembled WGS sequence"/>
</dbReference>
<keyword evidence="2 3" id="KW-0040">ANK repeat</keyword>
<evidence type="ECO:0000313" key="5">
    <source>
        <dbReference type="Proteomes" id="UP000013827"/>
    </source>
</evidence>
<dbReference type="HOGENOM" id="CLU_1374487_0_0_1"/>
<dbReference type="EnsemblProtists" id="EOD29540">
    <property type="protein sequence ID" value="EOD29540"/>
    <property type="gene ID" value="EMIHUDRAFT_233929"/>
</dbReference>
<dbReference type="PROSITE" id="PS50297">
    <property type="entry name" value="ANK_REP_REGION"/>
    <property type="match status" value="1"/>
</dbReference>
<dbReference type="PANTHER" id="PTHR24166">
    <property type="entry name" value="ROLLING PEBBLES, ISOFORM B"/>
    <property type="match status" value="1"/>
</dbReference>
<dbReference type="GeneID" id="17274814"/>
<evidence type="ECO:0000256" key="2">
    <source>
        <dbReference type="ARBA" id="ARBA00023043"/>
    </source>
</evidence>
<dbReference type="PANTHER" id="PTHR24166:SF48">
    <property type="entry name" value="PROTEIN VAPYRIN"/>
    <property type="match status" value="1"/>
</dbReference>
<protein>
    <recommendedName>
        <fullName evidence="6">Ankyrin repeat domain-containing protein</fullName>
    </recommendedName>
</protein>
<feature type="repeat" description="ANK" evidence="3">
    <location>
        <begin position="96"/>
        <end position="122"/>
    </location>
</feature>
<evidence type="ECO:0000256" key="3">
    <source>
        <dbReference type="PROSITE-ProRule" id="PRU00023"/>
    </source>
</evidence>
<dbReference type="SMART" id="SM00248">
    <property type="entry name" value="ANK"/>
    <property type="match status" value="2"/>
</dbReference>
<keyword evidence="5" id="KW-1185">Reference proteome</keyword>
<organism evidence="4 5">
    <name type="scientific">Emiliania huxleyi (strain CCMP1516)</name>
    <dbReference type="NCBI Taxonomy" id="280463"/>
    <lineage>
        <taxon>Eukaryota</taxon>
        <taxon>Haptista</taxon>
        <taxon>Haptophyta</taxon>
        <taxon>Prymnesiophyceae</taxon>
        <taxon>Isochrysidales</taxon>
        <taxon>Noelaerhabdaceae</taxon>
        <taxon>Emiliania</taxon>
    </lineage>
</organism>
<keyword evidence="1" id="KW-0677">Repeat</keyword>
<dbReference type="PaxDb" id="2903-EOD29540"/>
<dbReference type="eggNOG" id="KOG4177">
    <property type="taxonomic scope" value="Eukaryota"/>
</dbReference>
<name>A0A0D3K1A5_EMIH1</name>
<reference evidence="4" key="2">
    <citation type="submission" date="2024-10" db="UniProtKB">
        <authorList>
            <consortium name="EnsemblProtists"/>
        </authorList>
    </citation>
    <scope>IDENTIFICATION</scope>
</reference>
<evidence type="ECO:0000256" key="1">
    <source>
        <dbReference type="ARBA" id="ARBA00022737"/>
    </source>
</evidence>
<proteinExistence type="predicted"/>
<sequence>MMTTLFGVVEAKLLASAVDGPLRIVDAAGAPATWDSISRAWTLGDLSSGGGQEHPIGAPIVAAMLGDAALLREAFDERGADARGLSRLVDDGTSKLGITPLDRAVRCGHADVVRLLLRHGASAVADVDAANHDGATPLHLCASGFTLFGSQAGKADVARLLLGHGARRDVRNRDGRTALDVAAAEANAAVAALLGGGCG</sequence>